<dbReference type="EMBL" id="CADCWE010000031">
    <property type="protein sequence ID" value="CAA9525786.1"/>
    <property type="molecule type" value="Genomic_DNA"/>
</dbReference>
<sequence>MAPTPTTAPPPRPVATLRNRTAPLPVGVVAIAEGRNGVIPGTIPTVEDQIRAAGIADAGRGANAVYPFLLGTAVGGVAGAVAGTLLGHQVAHLVAALIGVVDRRLTASERDELRFELLLQ</sequence>
<accession>A0A6J4TMJ2</accession>
<name>A0A6J4TMJ2_9BACT</name>
<protein>
    <submittedName>
        <fullName evidence="1">Uncharacterized protein</fullName>
    </submittedName>
</protein>
<proteinExistence type="predicted"/>
<dbReference type="AlphaFoldDB" id="A0A6J4TMJ2"/>
<evidence type="ECO:0000313" key="1">
    <source>
        <dbReference type="EMBL" id="CAA9525786.1"/>
    </source>
</evidence>
<gene>
    <name evidence="1" type="ORF">AVDCRST_MAG73-544</name>
</gene>
<organism evidence="1">
    <name type="scientific">uncultured Thermomicrobiales bacterium</name>
    <dbReference type="NCBI Taxonomy" id="1645740"/>
    <lineage>
        <taxon>Bacteria</taxon>
        <taxon>Pseudomonadati</taxon>
        <taxon>Thermomicrobiota</taxon>
        <taxon>Thermomicrobia</taxon>
        <taxon>Thermomicrobiales</taxon>
        <taxon>environmental samples</taxon>
    </lineage>
</organism>
<reference evidence="1" key="1">
    <citation type="submission" date="2020-02" db="EMBL/GenBank/DDBJ databases">
        <authorList>
            <person name="Meier V. D."/>
        </authorList>
    </citation>
    <scope>NUCLEOTIDE SEQUENCE</scope>
    <source>
        <strain evidence="1">AVDCRST_MAG73</strain>
    </source>
</reference>